<dbReference type="Proteomes" id="UP000199659">
    <property type="component" value="Unassembled WGS sequence"/>
</dbReference>
<sequence length="177" mass="21464">MNLETLAMNYYEKKKESILDIMERHPYNYYTFIDYEQNEAGGARSFISYALREMNLPEEIRNAVDAIEKDFSQFIFIKLNEQRQVSNYLFQYSLARNMQKIIAKPTDEQVPMLNFFQKNLKDAETQMHILKESLPESFDLNKVAAYYEVWEQDYRKTQEKQRRNELKKLEEDMEQDY</sequence>
<organism evidence="2 3">
    <name type="scientific">Anaeromicropila populeti</name>
    <dbReference type="NCBI Taxonomy" id="37658"/>
    <lineage>
        <taxon>Bacteria</taxon>
        <taxon>Bacillati</taxon>
        <taxon>Bacillota</taxon>
        <taxon>Clostridia</taxon>
        <taxon>Lachnospirales</taxon>
        <taxon>Lachnospiraceae</taxon>
        <taxon>Anaeromicropila</taxon>
    </lineage>
</organism>
<dbReference type="AlphaFoldDB" id="A0A1I6JFG4"/>
<evidence type="ECO:0000256" key="1">
    <source>
        <dbReference type="SAM" id="Coils"/>
    </source>
</evidence>
<evidence type="ECO:0000313" key="2">
    <source>
        <dbReference type="EMBL" id="SFR77350.1"/>
    </source>
</evidence>
<protein>
    <submittedName>
        <fullName evidence="2">Uncharacterized protein</fullName>
    </submittedName>
</protein>
<keyword evidence="3" id="KW-1185">Reference proteome</keyword>
<dbReference type="STRING" id="37658.SAMN05661086_01614"/>
<dbReference type="RefSeq" id="WP_092560174.1">
    <property type="nucleotide sequence ID" value="NZ_FOYZ01000005.1"/>
</dbReference>
<reference evidence="2 3" key="1">
    <citation type="submission" date="2016-10" db="EMBL/GenBank/DDBJ databases">
        <authorList>
            <person name="de Groot N.N."/>
        </authorList>
    </citation>
    <scope>NUCLEOTIDE SEQUENCE [LARGE SCALE GENOMIC DNA]</scope>
    <source>
        <strain evidence="2 3">743A</strain>
    </source>
</reference>
<gene>
    <name evidence="2" type="ORF">SAMN05661086_01614</name>
</gene>
<dbReference type="EMBL" id="FOYZ01000005">
    <property type="protein sequence ID" value="SFR77350.1"/>
    <property type="molecule type" value="Genomic_DNA"/>
</dbReference>
<keyword evidence="1" id="KW-0175">Coiled coil</keyword>
<accession>A0A1I6JFG4</accession>
<proteinExistence type="predicted"/>
<name>A0A1I6JFG4_9FIRM</name>
<evidence type="ECO:0000313" key="3">
    <source>
        <dbReference type="Proteomes" id="UP000199659"/>
    </source>
</evidence>
<feature type="coiled-coil region" evidence="1">
    <location>
        <begin position="113"/>
        <end position="176"/>
    </location>
</feature>